<keyword evidence="4 5" id="KW-0501">Molybdenum cofactor biosynthesis</keyword>
<dbReference type="InterPro" id="IPR028887">
    <property type="entry name" value="MOCS2A_euk"/>
</dbReference>
<dbReference type="Pfam" id="PF02597">
    <property type="entry name" value="ThiS"/>
    <property type="match status" value="1"/>
</dbReference>
<dbReference type="HAMAP" id="MF_03051">
    <property type="entry name" value="MOCS2A"/>
    <property type="match status" value="1"/>
</dbReference>
<comment type="function">
    <text evidence="5">Acts as a sulfur carrier required for molybdopterin biosynthesis. Component of the molybdopterin synthase complex that catalyzes the conversion of precursor Z into molybdopterin by mediating the incorporation of 2 sulfur atoms into precursor Z to generate a dithiolene group. In the complex, serves as sulfur donor by being thiocarboxylated (-COSH) at its C-terminus by UBA4. After interaction with MOCS2B, the sulfur is then transferred to precursor Z to form molybdopterin.</text>
</comment>
<gene>
    <name evidence="5" type="primary">cnxG</name>
    <name evidence="6" type="ORF">LTR62_007509</name>
</gene>
<protein>
    <recommendedName>
        <fullName evidence="5">Molybdopterin synthase sulfur carrier subunit</fullName>
    </recommendedName>
    <alternativeName>
        <fullName evidence="5">Common component for nitrate reductase and xanthine dehydrogenase protein G</fullName>
    </alternativeName>
    <alternativeName>
        <fullName evidence="5">Molybdenum cofactor synthesis protein 2 small subunit</fullName>
    </alternativeName>
    <alternativeName>
        <fullName evidence="5">Molybdenum cofactor synthesis protein 2A</fullName>
    </alternativeName>
    <alternativeName>
        <fullName evidence="5">Sulfur carrier protein MOCS2A</fullName>
        <shortName evidence="5">MOCS2A</shortName>
    </alternativeName>
</protein>
<evidence type="ECO:0000313" key="7">
    <source>
        <dbReference type="Proteomes" id="UP001310890"/>
    </source>
</evidence>
<evidence type="ECO:0000256" key="5">
    <source>
        <dbReference type="HAMAP-Rule" id="MF_03051"/>
    </source>
</evidence>
<dbReference type="Proteomes" id="UP001310890">
    <property type="component" value="Unassembled WGS sequence"/>
</dbReference>
<organism evidence="6 7">
    <name type="scientific">Meristemomyces frigidus</name>
    <dbReference type="NCBI Taxonomy" id="1508187"/>
    <lineage>
        <taxon>Eukaryota</taxon>
        <taxon>Fungi</taxon>
        <taxon>Dikarya</taxon>
        <taxon>Ascomycota</taxon>
        <taxon>Pezizomycotina</taxon>
        <taxon>Dothideomycetes</taxon>
        <taxon>Dothideomycetidae</taxon>
        <taxon>Mycosphaerellales</taxon>
        <taxon>Teratosphaeriaceae</taxon>
        <taxon>Meristemomyces</taxon>
    </lineage>
</organism>
<keyword evidence="2 5" id="KW-0597">Phosphoprotein</keyword>
<dbReference type="GO" id="GO:1990133">
    <property type="term" value="C:molybdopterin adenylyltransferase complex"/>
    <property type="evidence" value="ECO:0007669"/>
    <property type="project" value="TreeGrafter"/>
</dbReference>
<dbReference type="GO" id="GO:0030366">
    <property type="term" value="F:molybdopterin synthase activity"/>
    <property type="evidence" value="ECO:0007669"/>
    <property type="project" value="UniProtKB-UniRule"/>
</dbReference>
<dbReference type="GO" id="GO:0000166">
    <property type="term" value="F:nucleotide binding"/>
    <property type="evidence" value="ECO:0007669"/>
    <property type="project" value="UniProtKB-KW"/>
</dbReference>
<evidence type="ECO:0000256" key="1">
    <source>
        <dbReference type="ARBA" id="ARBA00022490"/>
    </source>
</evidence>
<dbReference type="SUPFAM" id="SSF54285">
    <property type="entry name" value="MoaD/ThiS"/>
    <property type="match status" value="1"/>
</dbReference>
<dbReference type="CDD" id="cd00754">
    <property type="entry name" value="Ubl_MoaD"/>
    <property type="match status" value="1"/>
</dbReference>
<comment type="subunit">
    <text evidence="5">Heterotetramer; composed of 2 small (MOCS2A) and 2 large (MOCS2B) subunits.</text>
</comment>
<dbReference type="PANTHER" id="PTHR33359">
    <property type="entry name" value="MOLYBDOPTERIN SYNTHASE SULFUR CARRIER SUBUNIT"/>
    <property type="match status" value="1"/>
</dbReference>
<feature type="modified residue" description="1-thioglycine; alternate" evidence="5">
    <location>
        <position position="96"/>
    </location>
</feature>
<dbReference type="InterPro" id="IPR016155">
    <property type="entry name" value="Mopterin_synth/thiamin_S_b"/>
</dbReference>
<comment type="PTM">
    <text evidence="5">C-terminal thiocarboxylation occurs in 2 steps, it is first acyl-adenylated (-COAMP) via the hesA/moeB/thiF part of UBA4, then thiocarboxylated (-COSH) via the rhodanese domain of UBA4.</text>
</comment>
<dbReference type="Gene3D" id="3.10.20.30">
    <property type="match status" value="1"/>
</dbReference>
<dbReference type="EMBL" id="JAVRRL010000070">
    <property type="protein sequence ID" value="KAK5109147.1"/>
    <property type="molecule type" value="Genomic_DNA"/>
</dbReference>
<dbReference type="AlphaFoldDB" id="A0AAN7YHW9"/>
<comment type="pathway">
    <text evidence="5">Cofactor biosynthesis; molybdopterin biosynthesis.</text>
</comment>
<evidence type="ECO:0000313" key="6">
    <source>
        <dbReference type="EMBL" id="KAK5109147.1"/>
    </source>
</evidence>
<dbReference type="InterPro" id="IPR044672">
    <property type="entry name" value="MOCS2A"/>
</dbReference>
<keyword evidence="3 5" id="KW-0547">Nucleotide-binding</keyword>
<accession>A0AAN7YHW9</accession>
<sequence>MTTPQAPANHFTLLYFASATSFTRKQHEFLPAPLPLAQLYGLLEQKYPGFQAKVLESSALTMNLEYVDVEEGAKGQQGVVIQAGDEVAVIPPVSSG</sequence>
<evidence type="ECO:0000256" key="4">
    <source>
        <dbReference type="ARBA" id="ARBA00023150"/>
    </source>
</evidence>
<dbReference type="GO" id="GO:1990140">
    <property type="term" value="C:molybdopterin synthase complex"/>
    <property type="evidence" value="ECO:0007669"/>
    <property type="project" value="UniProtKB-UniRule"/>
</dbReference>
<proteinExistence type="inferred from homology"/>
<comment type="subcellular location">
    <subcellularLocation>
        <location evidence="5">Cytoplasm</location>
    </subcellularLocation>
</comment>
<reference evidence="6" key="1">
    <citation type="submission" date="2023-08" db="EMBL/GenBank/DDBJ databases">
        <title>Black Yeasts Isolated from many extreme environments.</title>
        <authorList>
            <person name="Coleine C."/>
            <person name="Stajich J.E."/>
            <person name="Selbmann L."/>
        </authorList>
    </citation>
    <scope>NUCLEOTIDE SEQUENCE</scope>
    <source>
        <strain evidence="6">CCFEE 5401</strain>
    </source>
</reference>
<dbReference type="InterPro" id="IPR012675">
    <property type="entry name" value="Beta-grasp_dom_sf"/>
</dbReference>
<dbReference type="PANTHER" id="PTHR33359:SF1">
    <property type="entry name" value="MOLYBDOPTERIN SYNTHASE SULFUR CARRIER SUBUNIT"/>
    <property type="match status" value="1"/>
</dbReference>
<dbReference type="InterPro" id="IPR003749">
    <property type="entry name" value="ThiS/MoaD-like"/>
</dbReference>
<name>A0AAN7YHW9_9PEZI</name>
<evidence type="ECO:0000256" key="2">
    <source>
        <dbReference type="ARBA" id="ARBA00022553"/>
    </source>
</evidence>
<dbReference type="GO" id="GO:0006777">
    <property type="term" value="P:Mo-molybdopterin cofactor biosynthetic process"/>
    <property type="evidence" value="ECO:0007669"/>
    <property type="project" value="UniProtKB-UniRule"/>
</dbReference>
<evidence type="ECO:0000256" key="3">
    <source>
        <dbReference type="ARBA" id="ARBA00022741"/>
    </source>
</evidence>
<keyword evidence="1 5" id="KW-0963">Cytoplasm</keyword>
<comment type="similarity">
    <text evidence="5">Belongs to the MoaD family. MOCS2A subfamily.</text>
</comment>
<feature type="modified residue" description="Glycyl adenylate; alternate" evidence="5">
    <location>
        <position position="96"/>
    </location>
</feature>
<comment type="caution">
    <text evidence="6">The sequence shown here is derived from an EMBL/GenBank/DDBJ whole genome shotgun (WGS) entry which is preliminary data.</text>
</comment>